<accession>A0A077MCV5</accession>
<name>A0A077MCV5_9MICO</name>
<evidence type="ECO:0000256" key="1">
    <source>
        <dbReference type="ARBA" id="ARBA00004202"/>
    </source>
</evidence>
<proteinExistence type="inferred from homology"/>
<dbReference type="EMBL" id="CAJC01000155">
    <property type="protein sequence ID" value="CCI53705.1"/>
    <property type="molecule type" value="Genomic_DNA"/>
</dbReference>
<evidence type="ECO:0000313" key="9">
    <source>
        <dbReference type="EMBL" id="CCI53705.1"/>
    </source>
</evidence>
<dbReference type="InterPro" id="IPR003593">
    <property type="entry name" value="AAA+_ATPase"/>
</dbReference>
<dbReference type="SMART" id="SM00382">
    <property type="entry name" value="AAA"/>
    <property type="match status" value="1"/>
</dbReference>
<dbReference type="GO" id="GO:0046677">
    <property type="term" value="P:response to antibiotic"/>
    <property type="evidence" value="ECO:0007669"/>
    <property type="project" value="UniProtKB-KW"/>
</dbReference>
<comment type="subcellular location">
    <subcellularLocation>
        <location evidence="1">Cell membrane</location>
        <topology evidence="1">Peripheral membrane protein</topology>
    </subcellularLocation>
</comment>
<evidence type="ECO:0000256" key="7">
    <source>
        <dbReference type="SAM" id="MobiDB-lite"/>
    </source>
</evidence>
<dbReference type="RefSeq" id="WP_235433991.1">
    <property type="nucleotide sequence ID" value="NZ_HF571038.1"/>
</dbReference>
<dbReference type="Pfam" id="PF00005">
    <property type="entry name" value="ABC_tran"/>
    <property type="match status" value="1"/>
</dbReference>
<feature type="compositionally biased region" description="Acidic residues" evidence="7">
    <location>
        <begin position="242"/>
        <end position="251"/>
    </location>
</feature>
<sequence length="251" mass="26466">MKPRATADQTADQSGSTGVGPRVTVDEVSKVVGDVTLLAPVSLVVEPGQCVVVRGRNGIGKTTLLKIIAGLLEPTTGSVLIGDRRADERDQAIRGRVAALLGAPAAYRDLTLADHLTLIDATWGRDAQSCEERVDAALHQVGIGDLGGRFPHELSSGQGQLFRLALTLFRPADLLILDEPEQRLDTQKRRALAAILSERRDAGATLLVASHDPLLTDAIADEVLDLGWGEGNPEGAEGHADEVDDDPAGSP</sequence>
<comment type="caution">
    <text evidence="9">The sequence shown here is derived from an EMBL/GenBank/DDBJ whole genome shotgun (WGS) entry which is preliminary data.</text>
</comment>
<dbReference type="Proteomes" id="UP000035720">
    <property type="component" value="Unassembled WGS sequence"/>
</dbReference>
<evidence type="ECO:0000259" key="8">
    <source>
        <dbReference type="PROSITE" id="PS50893"/>
    </source>
</evidence>
<dbReference type="PANTHER" id="PTHR42711:SF5">
    <property type="entry name" value="ABC TRANSPORTER ATP-BINDING PROTEIN NATA"/>
    <property type="match status" value="1"/>
</dbReference>
<dbReference type="STRING" id="1193518.BN13_440030"/>
<keyword evidence="3" id="KW-0813">Transport</keyword>
<dbReference type="GO" id="GO:0016887">
    <property type="term" value="F:ATP hydrolysis activity"/>
    <property type="evidence" value="ECO:0007669"/>
    <property type="project" value="InterPro"/>
</dbReference>
<evidence type="ECO:0000256" key="4">
    <source>
        <dbReference type="ARBA" id="ARBA00022741"/>
    </source>
</evidence>
<protein>
    <submittedName>
        <fullName evidence="9">ATP-binding protein of sugar ABC transporter</fullName>
    </submittedName>
</protein>
<dbReference type="AlphaFoldDB" id="A0A077MCV5"/>
<dbReference type="InterPro" id="IPR003439">
    <property type="entry name" value="ABC_transporter-like_ATP-bd"/>
</dbReference>
<dbReference type="GO" id="GO:0005524">
    <property type="term" value="F:ATP binding"/>
    <property type="evidence" value="ECO:0007669"/>
    <property type="project" value="UniProtKB-KW"/>
</dbReference>
<keyword evidence="6" id="KW-0046">Antibiotic resistance</keyword>
<feature type="region of interest" description="Disordered" evidence="7">
    <location>
        <begin position="227"/>
        <end position="251"/>
    </location>
</feature>
<dbReference type="PROSITE" id="PS50893">
    <property type="entry name" value="ABC_TRANSPORTER_2"/>
    <property type="match status" value="1"/>
</dbReference>
<comment type="similarity">
    <text evidence="2">Belongs to the ABC transporter superfamily.</text>
</comment>
<evidence type="ECO:0000256" key="2">
    <source>
        <dbReference type="ARBA" id="ARBA00005417"/>
    </source>
</evidence>
<dbReference type="GO" id="GO:0005886">
    <property type="term" value="C:plasma membrane"/>
    <property type="evidence" value="ECO:0007669"/>
    <property type="project" value="UniProtKB-SubCell"/>
</dbReference>
<organism evidence="9 10">
    <name type="scientific">Nostocoides jenkinsii Ben 74</name>
    <dbReference type="NCBI Taxonomy" id="1193518"/>
    <lineage>
        <taxon>Bacteria</taxon>
        <taxon>Bacillati</taxon>
        <taxon>Actinomycetota</taxon>
        <taxon>Actinomycetes</taxon>
        <taxon>Micrococcales</taxon>
        <taxon>Intrasporangiaceae</taxon>
        <taxon>Nostocoides</taxon>
    </lineage>
</organism>
<evidence type="ECO:0000256" key="3">
    <source>
        <dbReference type="ARBA" id="ARBA00022448"/>
    </source>
</evidence>
<dbReference type="SUPFAM" id="SSF52540">
    <property type="entry name" value="P-loop containing nucleoside triphosphate hydrolases"/>
    <property type="match status" value="1"/>
</dbReference>
<keyword evidence="5 9" id="KW-0067">ATP-binding</keyword>
<dbReference type="InterPro" id="IPR027417">
    <property type="entry name" value="P-loop_NTPase"/>
</dbReference>
<evidence type="ECO:0000256" key="5">
    <source>
        <dbReference type="ARBA" id="ARBA00022840"/>
    </source>
</evidence>
<feature type="domain" description="ABC transporter" evidence="8">
    <location>
        <begin position="23"/>
        <end position="251"/>
    </location>
</feature>
<evidence type="ECO:0000313" key="10">
    <source>
        <dbReference type="Proteomes" id="UP000035720"/>
    </source>
</evidence>
<feature type="region of interest" description="Disordered" evidence="7">
    <location>
        <begin position="1"/>
        <end position="22"/>
    </location>
</feature>
<dbReference type="Gene3D" id="3.40.50.300">
    <property type="entry name" value="P-loop containing nucleotide triphosphate hydrolases"/>
    <property type="match status" value="1"/>
</dbReference>
<dbReference type="InterPro" id="IPR050763">
    <property type="entry name" value="ABC_transporter_ATP-binding"/>
</dbReference>
<feature type="compositionally biased region" description="Polar residues" evidence="7">
    <location>
        <begin position="7"/>
        <end position="16"/>
    </location>
</feature>
<reference evidence="9 10" key="1">
    <citation type="journal article" date="2013" name="ISME J.">
        <title>A metabolic model for members of the genus Tetrasphaera involved in enhanced biological phosphorus removal.</title>
        <authorList>
            <person name="Kristiansen R."/>
            <person name="Nguyen H.T.T."/>
            <person name="Saunders A.M."/>
            <person name="Nielsen J.L."/>
            <person name="Wimmer R."/>
            <person name="Le V.Q."/>
            <person name="McIlroy S.J."/>
            <person name="Petrovski S."/>
            <person name="Seviour R.J."/>
            <person name="Calteau A."/>
            <person name="Nielsen K.L."/>
            <person name="Nielsen P.H."/>
        </authorList>
    </citation>
    <scope>NUCLEOTIDE SEQUENCE [LARGE SCALE GENOMIC DNA]</scope>
    <source>
        <strain evidence="9 10">Ben 74</strain>
    </source>
</reference>
<keyword evidence="4" id="KW-0547">Nucleotide-binding</keyword>
<evidence type="ECO:0000256" key="6">
    <source>
        <dbReference type="ARBA" id="ARBA00023251"/>
    </source>
</evidence>
<keyword evidence="10" id="KW-1185">Reference proteome</keyword>
<gene>
    <name evidence="9" type="ORF">BN13_440030</name>
</gene>
<dbReference type="PANTHER" id="PTHR42711">
    <property type="entry name" value="ABC TRANSPORTER ATP-BINDING PROTEIN"/>
    <property type="match status" value="1"/>
</dbReference>